<keyword evidence="3" id="KW-1185">Reference proteome</keyword>
<accession>A0A8J8FBA3</accession>
<evidence type="ECO:0000313" key="3">
    <source>
        <dbReference type="Proteomes" id="UP000598971"/>
    </source>
</evidence>
<protein>
    <submittedName>
        <fullName evidence="2">AAA family ATPase</fullName>
    </submittedName>
</protein>
<dbReference type="Proteomes" id="UP000598971">
    <property type="component" value="Unassembled WGS sequence"/>
</dbReference>
<dbReference type="Pfam" id="PF13401">
    <property type="entry name" value="AAA_22"/>
    <property type="match status" value="1"/>
</dbReference>
<dbReference type="EMBL" id="WHPF01000002">
    <property type="protein sequence ID" value="NNV54565.1"/>
    <property type="molecule type" value="Genomic_DNA"/>
</dbReference>
<evidence type="ECO:0000313" key="2">
    <source>
        <dbReference type="EMBL" id="NNV54565.1"/>
    </source>
</evidence>
<proteinExistence type="predicted"/>
<reference evidence="2" key="1">
    <citation type="submission" date="2019-10" db="EMBL/GenBank/DDBJ databases">
        <title>Draft genome sequence of Panacibacter sp. KCS-6.</title>
        <authorList>
            <person name="Yim K.J."/>
        </authorList>
    </citation>
    <scope>NUCLEOTIDE SEQUENCE</scope>
    <source>
        <strain evidence="2">KCS-6</strain>
    </source>
</reference>
<dbReference type="InterPro" id="IPR049945">
    <property type="entry name" value="AAA_22"/>
</dbReference>
<dbReference type="GO" id="GO:0016887">
    <property type="term" value="F:ATP hydrolysis activity"/>
    <property type="evidence" value="ECO:0007669"/>
    <property type="project" value="InterPro"/>
</dbReference>
<organism evidence="2 3">
    <name type="scientific">Limnovirga soli</name>
    <dbReference type="NCBI Taxonomy" id="2656915"/>
    <lineage>
        <taxon>Bacteria</taxon>
        <taxon>Pseudomonadati</taxon>
        <taxon>Bacteroidota</taxon>
        <taxon>Chitinophagia</taxon>
        <taxon>Chitinophagales</taxon>
        <taxon>Chitinophagaceae</taxon>
        <taxon>Limnovirga</taxon>
    </lineage>
</organism>
<gene>
    <name evidence="2" type="ORF">GD597_03765</name>
</gene>
<dbReference type="AlphaFoldDB" id="A0A8J8FBA3"/>
<dbReference type="Gene3D" id="3.40.50.300">
    <property type="entry name" value="P-loop containing nucleotide triphosphate hydrolases"/>
    <property type="match status" value="1"/>
</dbReference>
<feature type="domain" description="ORC1/DEAH AAA+ ATPase" evidence="1">
    <location>
        <begin position="99"/>
        <end position="230"/>
    </location>
</feature>
<evidence type="ECO:0000259" key="1">
    <source>
        <dbReference type="Pfam" id="PF13401"/>
    </source>
</evidence>
<sequence>MTNEQKLNIVAETTTYMKDKGLSLNELCRQTGINVGYLSPMLRGTFTIPVKDKTVELDDKWFLQLAAFIGLSMQKTYWETLSTRQFVLQIAALKNAKETGKTAMIIGSTGVGKTKNTDVFCHKMPLHTYRVTVSSLYKLVDIVTELTELLGLEFASINSARIQTNSVKIRVDKIVAKLKEIKRNGGNPIIIFDEGENMEMSVLKMLKGLYDALKDHCAIVVIGTEQLLNKLLNLRKRNRDAIPQLYRRFKAGLVTLPGINKEIDFAVFYDKYCIEKPLRNLLTRICDNYGELNDYLEAAMREADRTGEPLTEQLFRKMFTVPQ</sequence>
<dbReference type="InterPro" id="IPR027417">
    <property type="entry name" value="P-loop_NTPase"/>
</dbReference>
<comment type="caution">
    <text evidence="2">The sequence shown here is derived from an EMBL/GenBank/DDBJ whole genome shotgun (WGS) entry which is preliminary data.</text>
</comment>
<dbReference type="SUPFAM" id="SSF52540">
    <property type="entry name" value="P-loop containing nucleoside triphosphate hydrolases"/>
    <property type="match status" value="1"/>
</dbReference>
<name>A0A8J8FBA3_9BACT</name>
<dbReference type="RefSeq" id="WP_171606483.1">
    <property type="nucleotide sequence ID" value="NZ_WHPF01000002.1"/>
</dbReference>